<evidence type="ECO:0000313" key="2">
    <source>
        <dbReference type="EMBL" id="NKC31936.1"/>
    </source>
</evidence>
<reference evidence="2 3" key="1">
    <citation type="submission" date="2020-03" db="EMBL/GenBank/DDBJ databases">
        <title>Roseomonas selenitidurans sp. nov. isolated from urban soil.</title>
        <authorList>
            <person name="Liu H."/>
        </authorList>
    </citation>
    <scope>NUCLEOTIDE SEQUENCE [LARGE SCALE GENOMIC DNA]</scope>
    <source>
        <strain evidence="2 3">BU-1</strain>
    </source>
</reference>
<feature type="chain" id="PRO_5045775122" evidence="1">
    <location>
        <begin position="20"/>
        <end position="136"/>
    </location>
</feature>
<protein>
    <submittedName>
        <fullName evidence="2">DUF3574 domain-containing protein</fullName>
    </submittedName>
</protein>
<evidence type="ECO:0000313" key="3">
    <source>
        <dbReference type="Proteomes" id="UP000787635"/>
    </source>
</evidence>
<sequence>MKRLTILLAALLAAGCAAGPPDSCPAGLTPGVRAEAFFGRSAAGVQVVDDAGWAAFLDQVVTPAFPDGLTVLDAAGQWRGSTGQVAREAAKLLVVVLPGADAAQAADRLAPVASEYRERFGQESVLLLAAPTCLRF</sequence>
<organism evidence="2 3">
    <name type="scientific">Falsiroseomonas selenitidurans</name>
    <dbReference type="NCBI Taxonomy" id="2716335"/>
    <lineage>
        <taxon>Bacteria</taxon>
        <taxon>Pseudomonadati</taxon>
        <taxon>Pseudomonadota</taxon>
        <taxon>Alphaproteobacteria</taxon>
        <taxon>Acetobacterales</taxon>
        <taxon>Roseomonadaceae</taxon>
        <taxon>Falsiroseomonas</taxon>
    </lineage>
</organism>
<keyword evidence="1" id="KW-0732">Signal</keyword>
<dbReference type="Pfam" id="PF12098">
    <property type="entry name" value="DUF3574"/>
    <property type="match status" value="1"/>
</dbReference>
<evidence type="ECO:0000256" key="1">
    <source>
        <dbReference type="SAM" id="SignalP"/>
    </source>
</evidence>
<keyword evidence="3" id="KW-1185">Reference proteome</keyword>
<proteinExistence type="predicted"/>
<dbReference type="PROSITE" id="PS51257">
    <property type="entry name" value="PROKAR_LIPOPROTEIN"/>
    <property type="match status" value="1"/>
</dbReference>
<dbReference type="EMBL" id="JAAVNE010000020">
    <property type="protein sequence ID" value="NKC31936.1"/>
    <property type="molecule type" value="Genomic_DNA"/>
</dbReference>
<dbReference type="RefSeq" id="WP_168031471.1">
    <property type="nucleotide sequence ID" value="NZ_JAAVNE010000020.1"/>
</dbReference>
<feature type="signal peptide" evidence="1">
    <location>
        <begin position="1"/>
        <end position="19"/>
    </location>
</feature>
<dbReference type="Proteomes" id="UP000787635">
    <property type="component" value="Unassembled WGS sequence"/>
</dbReference>
<name>A0ABX1E425_9PROT</name>
<gene>
    <name evidence="2" type="ORF">HEQ75_13805</name>
</gene>
<dbReference type="InterPro" id="IPR021957">
    <property type="entry name" value="DUF3574"/>
</dbReference>
<accession>A0ABX1E425</accession>
<comment type="caution">
    <text evidence="2">The sequence shown here is derived from an EMBL/GenBank/DDBJ whole genome shotgun (WGS) entry which is preliminary data.</text>
</comment>